<evidence type="ECO:0000313" key="3">
    <source>
        <dbReference type="Proteomes" id="UP001454086"/>
    </source>
</evidence>
<comment type="similarity">
    <text evidence="1">Belongs to the DegT/DnrJ/EryC1 family.</text>
</comment>
<comment type="caution">
    <text evidence="2">The sequence shown here is derived from an EMBL/GenBank/DDBJ whole genome shotgun (WGS) entry which is preliminary data.</text>
</comment>
<proteinExistence type="inferred from homology"/>
<dbReference type="EMBL" id="JBBMFM010000002">
    <property type="protein sequence ID" value="MEQ2423535.1"/>
    <property type="molecule type" value="Genomic_DNA"/>
</dbReference>
<dbReference type="Gene3D" id="3.90.1150.10">
    <property type="entry name" value="Aspartate Aminotransferase, domain 1"/>
    <property type="match status" value="1"/>
</dbReference>
<dbReference type="Proteomes" id="UP001454086">
    <property type="component" value="Unassembled WGS sequence"/>
</dbReference>
<sequence length="363" mass="42710">MKKYKPKVFEMGSEYDWESNKPYVLESTDNVLYDIRDDRIKYLRSGRDAIRYIARLHKESYATVLMPALCCTCMPKSFEDEGYKVVFYRLNHDLSIDLNDVRTKIKKNSLFLYMNYFGQPAVCLDGLEDIIRNTENILTIEDVTHDFLGRTVESFEAYYTVCSIRKWFAIPDGGILLSRNPIRKISLDKDSYFADMRKDGLKHKSCYLHNGVKKEKEYYREVFRKANAYIDGINNIVRMDYESERLLQCMDLKKMYAERCRNTEFLQNELKNIPCIHSMLNNPSRSTLYYPILTEVNQLALEKKLSEKGLYLPVIWPLPEKAKGICPVADYISTHMLAFPCDHRYAIDDIKYAVDILEEMMEQ</sequence>
<dbReference type="Gene3D" id="3.40.640.10">
    <property type="entry name" value="Type I PLP-dependent aspartate aminotransferase-like (Major domain)"/>
    <property type="match status" value="1"/>
</dbReference>
<keyword evidence="2" id="KW-0032">Aminotransferase</keyword>
<accession>A0ABV1CZH0</accession>
<reference evidence="2 3" key="1">
    <citation type="submission" date="2024-03" db="EMBL/GenBank/DDBJ databases">
        <title>Human intestinal bacterial collection.</title>
        <authorList>
            <person name="Pauvert C."/>
            <person name="Hitch T.C.A."/>
            <person name="Clavel T."/>
        </authorList>
    </citation>
    <scope>NUCLEOTIDE SEQUENCE [LARGE SCALE GENOMIC DNA]</scope>
    <source>
        <strain evidence="2 3">CLA-SR-H021</strain>
    </source>
</reference>
<dbReference type="InterPro" id="IPR000653">
    <property type="entry name" value="DegT/StrS_aminotransferase"/>
</dbReference>
<keyword evidence="1" id="KW-0663">Pyridoxal phosphate</keyword>
<keyword evidence="2" id="KW-0808">Transferase</keyword>
<name>A0ABV1CZH0_9FIRM</name>
<dbReference type="InterPro" id="IPR015422">
    <property type="entry name" value="PyrdxlP-dep_Trfase_small"/>
</dbReference>
<organism evidence="2 3">
    <name type="scientific">Enterocloster hominis</name>
    <name type="common">ex Hitch et al. 2024</name>
    <dbReference type="NCBI Taxonomy" id="1917870"/>
    <lineage>
        <taxon>Bacteria</taxon>
        <taxon>Bacillati</taxon>
        <taxon>Bacillota</taxon>
        <taxon>Clostridia</taxon>
        <taxon>Lachnospirales</taxon>
        <taxon>Lachnospiraceae</taxon>
        <taxon>Enterocloster</taxon>
    </lineage>
</organism>
<dbReference type="Pfam" id="PF01041">
    <property type="entry name" value="DegT_DnrJ_EryC1"/>
    <property type="match status" value="1"/>
</dbReference>
<gene>
    <name evidence="2" type="ORF">WMQ36_00985</name>
</gene>
<dbReference type="RefSeq" id="WP_008718975.1">
    <property type="nucleotide sequence ID" value="NZ_JBBMFM010000002.1"/>
</dbReference>
<dbReference type="SUPFAM" id="SSF53383">
    <property type="entry name" value="PLP-dependent transferases"/>
    <property type="match status" value="1"/>
</dbReference>
<evidence type="ECO:0000313" key="2">
    <source>
        <dbReference type="EMBL" id="MEQ2423535.1"/>
    </source>
</evidence>
<protein>
    <submittedName>
        <fullName evidence="2">DegT/DnrJ/EryC1/StrS family aminotransferase</fullName>
    </submittedName>
</protein>
<dbReference type="GO" id="GO:0008483">
    <property type="term" value="F:transaminase activity"/>
    <property type="evidence" value="ECO:0007669"/>
    <property type="project" value="UniProtKB-KW"/>
</dbReference>
<keyword evidence="3" id="KW-1185">Reference proteome</keyword>
<dbReference type="InterPro" id="IPR015421">
    <property type="entry name" value="PyrdxlP-dep_Trfase_major"/>
</dbReference>
<evidence type="ECO:0000256" key="1">
    <source>
        <dbReference type="RuleBase" id="RU004508"/>
    </source>
</evidence>
<dbReference type="InterPro" id="IPR015424">
    <property type="entry name" value="PyrdxlP-dep_Trfase"/>
</dbReference>